<dbReference type="InterPro" id="IPR027417">
    <property type="entry name" value="P-loop_NTPase"/>
</dbReference>
<reference evidence="6" key="1">
    <citation type="submission" date="2017-04" db="EMBL/GenBank/DDBJ databases">
        <authorList>
            <person name="Varghese N."/>
            <person name="Submissions S."/>
        </authorList>
    </citation>
    <scope>NUCLEOTIDE SEQUENCE [LARGE SCALE GENOMIC DNA]</scope>
    <source>
        <strain evidence="6">USBA 82</strain>
    </source>
</reference>
<dbReference type="InterPro" id="IPR050093">
    <property type="entry name" value="ABC_SmlMolc_Importer"/>
</dbReference>
<dbReference type="SUPFAM" id="SSF52540">
    <property type="entry name" value="P-loop containing nucleoside triphosphate hydrolases"/>
    <property type="match status" value="1"/>
</dbReference>
<dbReference type="GO" id="GO:0022857">
    <property type="term" value="F:transmembrane transporter activity"/>
    <property type="evidence" value="ECO:0007669"/>
    <property type="project" value="InterPro"/>
</dbReference>
<proteinExistence type="predicted"/>
<dbReference type="InterPro" id="IPR017871">
    <property type="entry name" value="ABC_transporter-like_CS"/>
</dbReference>
<name>A0A1X7KX30_9BACT</name>
<evidence type="ECO:0000259" key="4">
    <source>
        <dbReference type="PROSITE" id="PS50893"/>
    </source>
</evidence>
<dbReference type="Proteomes" id="UP000193355">
    <property type="component" value="Unassembled WGS sequence"/>
</dbReference>
<dbReference type="InterPro" id="IPR008995">
    <property type="entry name" value="Mo/tungstate-bd_C_term_dom"/>
</dbReference>
<accession>A0A1X7KX30</accession>
<dbReference type="SUPFAM" id="SSF50331">
    <property type="entry name" value="MOP-like"/>
    <property type="match status" value="1"/>
</dbReference>
<dbReference type="InterPro" id="IPR013611">
    <property type="entry name" value="Transp-assoc_OB_typ2"/>
</dbReference>
<dbReference type="PROSITE" id="PS00211">
    <property type="entry name" value="ABC_TRANSPORTER_1"/>
    <property type="match status" value="1"/>
</dbReference>
<keyword evidence="3 5" id="KW-0067">ATP-binding</keyword>
<evidence type="ECO:0000313" key="5">
    <source>
        <dbReference type="EMBL" id="SMG45783.1"/>
    </source>
</evidence>
<gene>
    <name evidence="5" type="ORF">SAMN06275492_13817</name>
</gene>
<dbReference type="GO" id="GO:0005524">
    <property type="term" value="F:ATP binding"/>
    <property type="evidence" value="ECO:0007669"/>
    <property type="project" value="UniProtKB-KW"/>
</dbReference>
<evidence type="ECO:0000256" key="1">
    <source>
        <dbReference type="ARBA" id="ARBA00022448"/>
    </source>
</evidence>
<evidence type="ECO:0000256" key="2">
    <source>
        <dbReference type="ARBA" id="ARBA00022741"/>
    </source>
</evidence>
<dbReference type="PROSITE" id="PS50893">
    <property type="entry name" value="ABC_TRANSPORTER_2"/>
    <property type="match status" value="1"/>
</dbReference>
<dbReference type="EMBL" id="FXBB01000038">
    <property type="protein sequence ID" value="SMG45783.1"/>
    <property type="molecule type" value="Genomic_DNA"/>
</dbReference>
<dbReference type="OrthoDB" id="9802264at2"/>
<dbReference type="InterPro" id="IPR003439">
    <property type="entry name" value="ABC_transporter-like_ATP-bd"/>
</dbReference>
<organism evidence="5 6">
    <name type="scientific">Dethiosulfovibrio salsuginis</name>
    <dbReference type="NCBI Taxonomy" id="561720"/>
    <lineage>
        <taxon>Bacteria</taxon>
        <taxon>Thermotogati</taxon>
        <taxon>Synergistota</taxon>
        <taxon>Synergistia</taxon>
        <taxon>Synergistales</taxon>
        <taxon>Dethiosulfovibrionaceae</taxon>
        <taxon>Dethiosulfovibrio</taxon>
    </lineage>
</organism>
<dbReference type="Pfam" id="PF08402">
    <property type="entry name" value="TOBE_2"/>
    <property type="match status" value="1"/>
</dbReference>
<dbReference type="AlphaFoldDB" id="A0A1X7KX30"/>
<dbReference type="PANTHER" id="PTHR42781:SF4">
    <property type="entry name" value="SPERMIDINE_PUTRESCINE IMPORT ATP-BINDING PROTEIN POTA"/>
    <property type="match status" value="1"/>
</dbReference>
<dbReference type="SMART" id="SM00382">
    <property type="entry name" value="AAA"/>
    <property type="match status" value="1"/>
</dbReference>
<feature type="domain" description="ABC transporter" evidence="4">
    <location>
        <begin position="3"/>
        <end position="233"/>
    </location>
</feature>
<dbReference type="PANTHER" id="PTHR42781">
    <property type="entry name" value="SPERMIDINE/PUTRESCINE IMPORT ATP-BINDING PROTEIN POTA"/>
    <property type="match status" value="1"/>
</dbReference>
<evidence type="ECO:0000256" key="3">
    <source>
        <dbReference type="ARBA" id="ARBA00022840"/>
    </source>
</evidence>
<dbReference type="Gene3D" id="3.40.50.300">
    <property type="entry name" value="P-loop containing nucleotide triphosphate hydrolases"/>
    <property type="match status" value="1"/>
</dbReference>
<dbReference type="GO" id="GO:0016887">
    <property type="term" value="F:ATP hydrolysis activity"/>
    <property type="evidence" value="ECO:0007669"/>
    <property type="project" value="InterPro"/>
</dbReference>
<keyword evidence="1" id="KW-0813">Transport</keyword>
<dbReference type="Pfam" id="PF00005">
    <property type="entry name" value="ABC_tran"/>
    <property type="match status" value="1"/>
</dbReference>
<dbReference type="STRING" id="561720.SAMN06275492_13817"/>
<keyword evidence="2" id="KW-0547">Nucleotide-binding</keyword>
<dbReference type="RefSeq" id="WP_085545426.1">
    <property type="nucleotide sequence ID" value="NZ_FXBB01000038.1"/>
</dbReference>
<dbReference type="GO" id="GO:0015697">
    <property type="term" value="P:quaternary ammonium group transport"/>
    <property type="evidence" value="ECO:0007669"/>
    <property type="project" value="UniProtKB-ARBA"/>
</dbReference>
<dbReference type="FunFam" id="3.40.50.300:FF:000425">
    <property type="entry name" value="Probable ABC transporter, ATP-binding subunit"/>
    <property type="match status" value="1"/>
</dbReference>
<dbReference type="GO" id="GO:0043190">
    <property type="term" value="C:ATP-binding cassette (ABC) transporter complex"/>
    <property type="evidence" value="ECO:0007669"/>
    <property type="project" value="InterPro"/>
</dbReference>
<dbReference type="InterPro" id="IPR003593">
    <property type="entry name" value="AAA+_ATPase"/>
</dbReference>
<evidence type="ECO:0000313" key="6">
    <source>
        <dbReference type="Proteomes" id="UP000193355"/>
    </source>
</evidence>
<protein>
    <submittedName>
        <fullName evidence="5">Iron(III) transport system ATP-binding protein</fullName>
    </submittedName>
</protein>
<sequence>MYLELRGLNKSFQGSRAVKDLSLTVEQGEMISLLGPSGCGKTTTLKMIGGFCLPDSGNIVLEGEDITSMAPEGRPTATVFQSYALFPHMSVMGNVTYGLKFKGIHKDRRTSMGREMLEKVGLPGSGNKGIHQLSGGEQQRVALARSLMIQPKVLLLDEPLSNLDAKLRVKMRAEIRRIQRELGITAVYVTHDQEEAMALSDRIAVMEKGSIVQIGTPREVYGEPSTPFVADFIGRSNVILSPEGYISVHPEDVVISDEKGDMEGIITDRQYKGAMTTYFIVVGELELEADLPSRSNQTWEKGSMVRVSFIGPHTLRRESNG</sequence>
<keyword evidence="6" id="KW-1185">Reference proteome</keyword>